<keyword evidence="2" id="KW-1185">Reference proteome</keyword>
<gene>
    <name evidence="1" type="ORF">Poly51_43780</name>
</gene>
<sequence length="152" mass="16370">MNQRVGNRIVDSVVPRIVPGVPVDPTVAERHVDIEGSTSRRIDSVKNTVVGRLGVTAVDPKCERHLLIDGIKRGGRNSDIPIGIELDGATQLSIRPHAAGDRAVVGISRNIGCHHAGGFIKRVPSHRSHYDSRLKRLEQTQSTPLGSAATLL</sequence>
<evidence type="ECO:0000313" key="1">
    <source>
        <dbReference type="EMBL" id="TWU51084.1"/>
    </source>
</evidence>
<proteinExistence type="predicted"/>
<dbReference type="AlphaFoldDB" id="A0A5C6ERV6"/>
<reference evidence="1 2" key="1">
    <citation type="submission" date="2019-02" db="EMBL/GenBank/DDBJ databases">
        <title>Deep-cultivation of Planctomycetes and their phenomic and genomic characterization uncovers novel biology.</title>
        <authorList>
            <person name="Wiegand S."/>
            <person name="Jogler M."/>
            <person name="Boedeker C."/>
            <person name="Pinto D."/>
            <person name="Vollmers J."/>
            <person name="Rivas-Marin E."/>
            <person name="Kohn T."/>
            <person name="Peeters S.H."/>
            <person name="Heuer A."/>
            <person name="Rast P."/>
            <person name="Oberbeckmann S."/>
            <person name="Bunk B."/>
            <person name="Jeske O."/>
            <person name="Meyerdierks A."/>
            <person name="Storesund J.E."/>
            <person name="Kallscheuer N."/>
            <person name="Luecker S."/>
            <person name="Lage O.M."/>
            <person name="Pohl T."/>
            <person name="Merkel B.J."/>
            <person name="Hornburger P."/>
            <person name="Mueller R.-W."/>
            <person name="Bruemmer F."/>
            <person name="Labrenz M."/>
            <person name="Spormann A.M."/>
            <person name="Op Den Camp H."/>
            <person name="Overmann J."/>
            <person name="Amann R."/>
            <person name="Jetten M.S.M."/>
            <person name="Mascher T."/>
            <person name="Medema M.H."/>
            <person name="Devos D.P."/>
            <person name="Kaster A.-K."/>
            <person name="Ovreas L."/>
            <person name="Rohde M."/>
            <person name="Galperin M.Y."/>
            <person name="Jogler C."/>
        </authorList>
    </citation>
    <scope>NUCLEOTIDE SEQUENCE [LARGE SCALE GENOMIC DNA]</scope>
    <source>
        <strain evidence="1 2">Poly51</strain>
    </source>
</reference>
<organism evidence="1 2">
    <name type="scientific">Rubripirellula tenax</name>
    <dbReference type="NCBI Taxonomy" id="2528015"/>
    <lineage>
        <taxon>Bacteria</taxon>
        <taxon>Pseudomonadati</taxon>
        <taxon>Planctomycetota</taxon>
        <taxon>Planctomycetia</taxon>
        <taxon>Pirellulales</taxon>
        <taxon>Pirellulaceae</taxon>
        <taxon>Rubripirellula</taxon>
    </lineage>
</organism>
<evidence type="ECO:0000313" key="2">
    <source>
        <dbReference type="Proteomes" id="UP000318288"/>
    </source>
</evidence>
<name>A0A5C6ERV6_9BACT</name>
<protein>
    <submittedName>
        <fullName evidence="1">Uncharacterized protein</fullName>
    </submittedName>
</protein>
<comment type="caution">
    <text evidence="1">The sequence shown here is derived from an EMBL/GenBank/DDBJ whole genome shotgun (WGS) entry which is preliminary data.</text>
</comment>
<dbReference type="EMBL" id="SJPW01000005">
    <property type="protein sequence ID" value="TWU51084.1"/>
    <property type="molecule type" value="Genomic_DNA"/>
</dbReference>
<accession>A0A5C6ERV6</accession>
<dbReference type="Proteomes" id="UP000318288">
    <property type="component" value="Unassembled WGS sequence"/>
</dbReference>